<keyword evidence="9 11" id="KW-0520">NAD</keyword>
<keyword evidence="4 11" id="KW-0662">Pyridine nucleotide biosynthesis</keyword>
<proteinExistence type="inferred from homology"/>
<dbReference type="EC" id="2.7.7.18" evidence="11"/>
<dbReference type="PANTHER" id="PTHR39321">
    <property type="entry name" value="NICOTINATE-NUCLEOTIDE ADENYLYLTRANSFERASE-RELATED"/>
    <property type="match status" value="1"/>
</dbReference>
<accession>A0ABY7YJX1</accession>
<organism evidence="13 14">
    <name type="scientific">Devosia algicola</name>
    <dbReference type="NCBI Taxonomy" id="3026418"/>
    <lineage>
        <taxon>Bacteria</taxon>
        <taxon>Pseudomonadati</taxon>
        <taxon>Pseudomonadota</taxon>
        <taxon>Alphaproteobacteria</taxon>
        <taxon>Hyphomicrobiales</taxon>
        <taxon>Devosiaceae</taxon>
        <taxon>Devosia</taxon>
    </lineage>
</organism>
<dbReference type="RefSeq" id="WP_282217958.1">
    <property type="nucleotide sequence ID" value="NZ_CP118246.1"/>
</dbReference>
<dbReference type="NCBIfam" id="TIGR00125">
    <property type="entry name" value="cyt_tran_rel"/>
    <property type="match status" value="1"/>
</dbReference>
<comment type="pathway">
    <text evidence="2 11">Cofactor biosynthesis; NAD(+) biosynthesis; deamido-NAD(+) from nicotinate D-ribonucleotide: step 1/1.</text>
</comment>
<dbReference type="HAMAP" id="MF_00244">
    <property type="entry name" value="NaMN_adenylyltr"/>
    <property type="match status" value="1"/>
</dbReference>
<evidence type="ECO:0000256" key="9">
    <source>
        <dbReference type="ARBA" id="ARBA00023027"/>
    </source>
</evidence>
<evidence type="ECO:0000256" key="6">
    <source>
        <dbReference type="ARBA" id="ARBA00022695"/>
    </source>
</evidence>
<evidence type="ECO:0000256" key="7">
    <source>
        <dbReference type="ARBA" id="ARBA00022741"/>
    </source>
</evidence>
<dbReference type="InterPro" id="IPR014729">
    <property type="entry name" value="Rossmann-like_a/b/a_fold"/>
</dbReference>
<dbReference type="NCBIfam" id="NF000845">
    <property type="entry name" value="PRK00071.2-4"/>
    <property type="match status" value="1"/>
</dbReference>
<dbReference type="GO" id="GO:0004515">
    <property type="term" value="F:nicotinate-nucleotide adenylyltransferase activity"/>
    <property type="evidence" value="ECO:0007669"/>
    <property type="project" value="UniProtKB-EC"/>
</dbReference>
<evidence type="ECO:0000256" key="11">
    <source>
        <dbReference type="HAMAP-Rule" id="MF_00244"/>
    </source>
</evidence>
<evidence type="ECO:0000256" key="10">
    <source>
        <dbReference type="ARBA" id="ARBA00048721"/>
    </source>
</evidence>
<keyword evidence="7 11" id="KW-0547">Nucleotide-binding</keyword>
<keyword evidence="6 11" id="KW-0548">Nucleotidyltransferase</keyword>
<evidence type="ECO:0000313" key="14">
    <source>
        <dbReference type="Proteomes" id="UP001220530"/>
    </source>
</evidence>
<dbReference type="InterPro" id="IPR004821">
    <property type="entry name" value="Cyt_trans-like"/>
</dbReference>
<dbReference type="Pfam" id="PF01467">
    <property type="entry name" value="CTP_transf_like"/>
    <property type="match status" value="1"/>
</dbReference>
<keyword evidence="5 11" id="KW-0808">Transferase</keyword>
<dbReference type="InterPro" id="IPR005248">
    <property type="entry name" value="NadD/NMNAT"/>
</dbReference>
<evidence type="ECO:0000256" key="3">
    <source>
        <dbReference type="ARBA" id="ARBA00009014"/>
    </source>
</evidence>
<dbReference type="CDD" id="cd02165">
    <property type="entry name" value="NMNAT"/>
    <property type="match status" value="1"/>
</dbReference>
<dbReference type="Gene3D" id="3.40.50.620">
    <property type="entry name" value="HUPs"/>
    <property type="match status" value="1"/>
</dbReference>
<sequence>MNQRFSPVHLSGITRLPPSGAGMRIGLFGGSFNPAHKGHLLVAEQALTRLGLDALWVLVTPGNPLKNRADLAPLAQRVEGARTVMTHPRIKVTGFEAAKGFTYSYQTIRFLTRTLGDRHFVWIMGADNMVGFHHWQRWRDIADMVPIAIYVRPGSARLAPSSRAAEALERYRVDESDAPGLALQKPPAWVYLHGRQSGLSSSAIRARRHVSSTK</sequence>
<evidence type="ECO:0000256" key="8">
    <source>
        <dbReference type="ARBA" id="ARBA00022840"/>
    </source>
</evidence>
<keyword evidence="8 11" id="KW-0067">ATP-binding</keyword>
<keyword evidence="14" id="KW-1185">Reference proteome</keyword>
<dbReference type="PANTHER" id="PTHR39321:SF3">
    <property type="entry name" value="PHOSPHOPANTETHEINE ADENYLYLTRANSFERASE"/>
    <property type="match status" value="1"/>
</dbReference>
<dbReference type="EMBL" id="CP118246">
    <property type="protein sequence ID" value="WDR01548.1"/>
    <property type="molecule type" value="Genomic_DNA"/>
</dbReference>
<comment type="catalytic activity">
    <reaction evidence="10 11">
        <text>nicotinate beta-D-ribonucleotide + ATP + H(+) = deamido-NAD(+) + diphosphate</text>
        <dbReference type="Rhea" id="RHEA:22860"/>
        <dbReference type="ChEBI" id="CHEBI:15378"/>
        <dbReference type="ChEBI" id="CHEBI:30616"/>
        <dbReference type="ChEBI" id="CHEBI:33019"/>
        <dbReference type="ChEBI" id="CHEBI:57502"/>
        <dbReference type="ChEBI" id="CHEBI:58437"/>
        <dbReference type="EC" id="2.7.7.18"/>
    </reaction>
</comment>
<evidence type="ECO:0000256" key="2">
    <source>
        <dbReference type="ARBA" id="ARBA00005019"/>
    </source>
</evidence>
<dbReference type="SUPFAM" id="SSF52374">
    <property type="entry name" value="Nucleotidylyl transferase"/>
    <property type="match status" value="1"/>
</dbReference>
<feature type="domain" description="Cytidyltransferase-like" evidence="12">
    <location>
        <begin position="27"/>
        <end position="207"/>
    </location>
</feature>
<gene>
    <name evidence="11" type="primary">nadD</name>
    <name evidence="13" type="ORF">PSQ19_12215</name>
</gene>
<evidence type="ECO:0000259" key="12">
    <source>
        <dbReference type="Pfam" id="PF01467"/>
    </source>
</evidence>
<dbReference type="Proteomes" id="UP001220530">
    <property type="component" value="Chromosome"/>
</dbReference>
<evidence type="ECO:0000256" key="5">
    <source>
        <dbReference type="ARBA" id="ARBA00022679"/>
    </source>
</evidence>
<dbReference type="NCBIfam" id="NF000843">
    <property type="entry name" value="PRK00071.2-2"/>
    <property type="match status" value="1"/>
</dbReference>
<reference evidence="13 14" key="1">
    <citation type="submission" date="2023-02" db="EMBL/GenBank/DDBJ databases">
        <title>Devosia algicola sp. nov., isolated from the phycosphere of marine algae.</title>
        <authorList>
            <person name="Kim J.M."/>
            <person name="Lee J.K."/>
            <person name="Choi B.J."/>
            <person name="Bayburt H."/>
            <person name="Jeon C.O."/>
        </authorList>
    </citation>
    <scope>NUCLEOTIDE SEQUENCE [LARGE SCALE GENOMIC DNA]</scope>
    <source>
        <strain evidence="13 14">G20-9</strain>
    </source>
</reference>
<evidence type="ECO:0000256" key="4">
    <source>
        <dbReference type="ARBA" id="ARBA00022642"/>
    </source>
</evidence>
<comment type="function">
    <text evidence="1 11">Catalyzes the reversible adenylation of nicotinate mononucleotide (NaMN) to nicotinic acid adenine dinucleotide (NaAD).</text>
</comment>
<name>A0ABY7YJX1_9HYPH</name>
<protein>
    <recommendedName>
        <fullName evidence="11">Probable nicotinate-nucleotide adenylyltransferase</fullName>
        <ecNumber evidence="11">2.7.7.18</ecNumber>
    </recommendedName>
    <alternativeName>
        <fullName evidence="11">Deamido-NAD(+) diphosphorylase</fullName>
    </alternativeName>
    <alternativeName>
        <fullName evidence="11">Deamido-NAD(+) pyrophosphorylase</fullName>
    </alternativeName>
    <alternativeName>
        <fullName evidence="11">Nicotinate mononucleotide adenylyltransferase</fullName>
        <shortName evidence="11">NaMN adenylyltransferase</shortName>
    </alternativeName>
</protein>
<dbReference type="NCBIfam" id="TIGR00482">
    <property type="entry name" value="nicotinate (nicotinamide) nucleotide adenylyltransferase"/>
    <property type="match status" value="1"/>
</dbReference>
<comment type="similarity">
    <text evidence="3 11">Belongs to the NadD family.</text>
</comment>
<evidence type="ECO:0000256" key="1">
    <source>
        <dbReference type="ARBA" id="ARBA00002324"/>
    </source>
</evidence>
<evidence type="ECO:0000313" key="13">
    <source>
        <dbReference type="EMBL" id="WDR01548.1"/>
    </source>
</evidence>